<reference evidence="1 2" key="1">
    <citation type="journal article" date="2024" name="Commun. Biol.">
        <title>Comparative genomic analysis of thermophilic fungi reveals convergent evolutionary adaptations and gene losses.</title>
        <authorList>
            <person name="Steindorff A.S."/>
            <person name="Aguilar-Pontes M.V."/>
            <person name="Robinson A.J."/>
            <person name="Andreopoulos B."/>
            <person name="LaButti K."/>
            <person name="Kuo A."/>
            <person name="Mondo S."/>
            <person name="Riley R."/>
            <person name="Otillar R."/>
            <person name="Haridas S."/>
            <person name="Lipzen A."/>
            <person name="Grimwood J."/>
            <person name="Schmutz J."/>
            <person name="Clum A."/>
            <person name="Reid I.D."/>
            <person name="Moisan M.C."/>
            <person name="Butler G."/>
            <person name="Nguyen T.T.M."/>
            <person name="Dewar K."/>
            <person name="Conant G."/>
            <person name="Drula E."/>
            <person name="Henrissat B."/>
            <person name="Hansel C."/>
            <person name="Singer S."/>
            <person name="Hutchinson M.I."/>
            <person name="de Vries R.P."/>
            <person name="Natvig D.O."/>
            <person name="Powell A.J."/>
            <person name="Tsang A."/>
            <person name="Grigoriev I.V."/>
        </authorList>
    </citation>
    <scope>NUCLEOTIDE SEQUENCE [LARGE SCALE GENOMIC DNA]</scope>
    <source>
        <strain evidence="1 2">CBS 494.80</strain>
    </source>
</reference>
<dbReference type="Proteomes" id="UP001595075">
    <property type="component" value="Unassembled WGS sequence"/>
</dbReference>
<proteinExistence type="predicted"/>
<name>A0ABR4CFD6_9HELO</name>
<evidence type="ECO:0000313" key="2">
    <source>
        <dbReference type="Proteomes" id="UP001595075"/>
    </source>
</evidence>
<dbReference type="EMBL" id="JAZHXI010000008">
    <property type="protein sequence ID" value="KAL2068679.1"/>
    <property type="molecule type" value="Genomic_DNA"/>
</dbReference>
<keyword evidence="2" id="KW-1185">Reference proteome</keyword>
<organism evidence="1 2">
    <name type="scientific">Oculimacula yallundae</name>
    <dbReference type="NCBI Taxonomy" id="86028"/>
    <lineage>
        <taxon>Eukaryota</taxon>
        <taxon>Fungi</taxon>
        <taxon>Dikarya</taxon>
        <taxon>Ascomycota</taxon>
        <taxon>Pezizomycotina</taxon>
        <taxon>Leotiomycetes</taxon>
        <taxon>Helotiales</taxon>
        <taxon>Ploettnerulaceae</taxon>
        <taxon>Oculimacula</taxon>
    </lineage>
</organism>
<comment type="caution">
    <text evidence="1">The sequence shown here is derived from an EMBL/GenBank/DDBJ whole genome shotgun (WGS) entry which is preliminary data.</text>
</comment>
<evidence type="ECO:0000313" key="1">
    <source>
        <dbReference type="EMBL" id="KAL2068679.1"/>
    </source>
</evidence>
<sequence length="95" mass="11120">MALDDLLSGFTRKEGYGDLRPKRTRSWQIFIESPTNTRSTIQPAIQSSNRLTIIISSSTQFQKVPEYIVSKELRYQAEPRQRRNRKKSNRSKCKT</sequence>
<accession>A0ABR4CFD6</accession>
<gene>
    <name evidence="1" type="ORF">VTL71DRAFT_15017</name>
</gene>
<protein>
    <submittedName>
        <fullName evidence="1">Uncharacterized protein</fullName>
    </submittedName>
</protein>